<protein>
    <submittedName>
        <fullName evidence="1">Uncharacterized protein</fullName>
    </submittedName>
</protein>
<evidence type="ECO:0000313" key="1">
    <source>
        <dbReference type="EMBL" id="AKC03079.1"/>
    </source>
</evidence>
<name>A0A0E3T704_9CAUD</name>
<dbReference type="GeneID" id="28800893"/>
<sequence length="106" mass="11831">MGKFKGDPDRVIIAESFADAQAFQRRCPEYRDWSCVSLPTISYRLKGRHLQDYRLTAKVAARREAPLIERACRFLVSLYGIADGTGDQAAHYAALDELVRPAGKGS</sequence>
<proteinExistence type="predicted"/>
<dbReference type="OrthoDB" id="34046at10239"/>
<dbReference type="KEGG" id="vg:28800893"/>
<gene>
    <name evidence="1" type="ORF">Gsput1_54</name>
</gene>
<evidence type="ECO:0000313" key="2">
    <source>
        <dbReference type="Proteomes" id="UP000033018"/>
    </source>
</evidence>
<dbReference type="RefSeq" id="YP_009275740.1">
    <property type="nucleotide sequence ID" value="NC_030932.1"/>
</dbReference>
<dbReference type="Proteomes" id="UP000033018">
    <property type="component" value="Segment"/>
</dbReference>
<accession>A0A0E3T704</accession>
<reference evidence="1 2" key="1">
    <citation type="journal article" date="2015" name="Sci. Rep.">
        <title>Bacteriophages of wastewater foaming-associated filamentous Gordonia reduce host levels in raw activated sludge.</title>
        <authorList>
            <person name="Liu M."/>
            <person name="Gill J.J."/>
            <person name="Young R."/>
            <person name="Summer E.J."/>
        </authorList>
    </citation>
    <scope>NUCLEOTIDE SEQUENCE [LARGE SCALE GENOMIC DNA]</scope>
</reference>
<dbReference type="EMBL" id="KP790011">
    <property type="protein sequence ID" value="AKC03079.1"/>
    <property type="molecule type" value="Genomic_DNA"/>
</dbReference>
<keyword evidence="2" id="KW-1185">Reference proteome</keyword>
<organism evidence="1 2">
    <name type="scientific">Gordonia phage Gsput1</name>
    <dbReference type="NCBI Taxonomy" id="1622193"/>
    <lineage>
        <taxon>Viruses</taxon>
        <taxon>Duplodnaviria</taxon>
        <taxon>Heunggongvirae</taxon>
        <taxon>Uroviricota</taxon>
        <taxon>Caudoviricetes</taxon>
        <taxon>Ruthgordonvirinae</taxon>
        <taxon>Gesputvirus</taxon>
        <taxon>Gesputvirus gsput1</taxon>
    </lineage>
</organism>